<proteinExistence type="predicted"/>
<comment type="caution">
    <text evidence="1">The sequence shown here is derived from an EMBL/GenBank/DDBJ whole genome shotgun (WGS) entry which is preliminary data.</text>
</comment>
<keyword evidence="1" id="KW-0496">Mitochondrion</keyword>
<organism evidence="1">
    <name type="scientific">Picea glauca</name>
    <name type="common">White spruce</name>
    <name type="synonym">Pinus glauca</name>
    <dbReference type="NCBI Taxonomy" id="3330"/>
    <lineage>
        <taxon>Eukaryota</taxon>
        <taxon>Viridiplantae</taxon>
        <taxon>Streptophyta</taxon>
        <taxon>Embryophyta</taxon>
        <taxon>Tracheophyta</taxon>
        <taxon>Spermatophyta</taxon>
        <taxon>Pinopsida</taxon>
        <taxon>Pinidae</taxon>
        <taxon>Conifers I</taxon>
        <taxon>Pinales</taxon>
        <taxon>Pinaceae</taxon>
        <taxon>Picea</taxon>
    </lineage>
</organism>
<accession>A0A101M5K4</accession>
<gene>
    <name evidence="1" type="ORF">ABT39_MTgene1235</name>
</gene>
<reference evidence="1" key="1">
    <citation type="journal article" date="2015" name="Genome Biol. Evol.">
        <title>Organellar Genomes of White Spruce (Picea glauca): Assembly and Annotation.</title>
        <authorList>
            <person name="Jackman S.D."/>
            <person name="Warren R.L."/>
            <person name="Gibb E.A."/>
            <person name="Vandervalk B.P."/>
            <person name="Mohamadi H."/>
            <person name="Chu J."/>
            <person name="Raymond A."/>
            <person name="Pleasance S."/>
            <person name="Coope R."/>
            <person name="Wildung M.R."/>
            <person name="Ritland C.E."/>
            <person name="Bousquet J."/>
            <person name="Jones S.J."/>
            <person name="Bohlmann J."/>
            <person name="Birol I."/>
        </authorList>
    </citation>
    <scope>NUCLEOTIDE SEQUENCE [LARGE SCALE GENOMIC DNA]</scope>
    <source>
        <tissue evidence="1">Flushing bud</tissue>
    </source>
</reference>
<dbReference type="AlphaFoldDB" id="A0A101M5K4"/>
<evidence type="ECO:0000313" key="1">
    <source>
        <dbReference type="EMBL" id="KUM51388.1"/>
    </source>
</evidence>
<geneLocation type="mitochondrion" evidence="1"/>
<sequence>MIAGNRKLFHPQPYSPLFSMLSKRLPILALVRLCTIHRSHPQLVVPIQRR</sequence>
<protein>
    <submittedName>
        <fullName evidence="1">Uncharacterized protein</fullName>
    </submittedName>
</protein>
<dbReference type="EMBL" id="LKAM01000001">
    <property type="protein sequence ID" value="KUM51388.1"/>
    <property type="molecule type" value="Genomic_DNA"/>
</dbReference>
<name>A0A101M5K4_PICGL</name>